<keyword evidence="1" id="KW-1133">Transmembrane helix</keyword>
<organism evidence="2 3">
    <name type="scientific">Phaseolus angularis</name>
    <name type="common">Azuki bean</name>
    <name type="synonym">Vigna angularis</name>
    <dbReference type="NCBI Taxonomy" id="3914"/>
    <lineage>
        <taxon>Eukaryota</taxon>
        <taxon>Viridiplantae</taxon>
        <taxon>Streptophyta</taxon>
        <taxon>Embryophyta</taxon>
        <taxon>Tracheophyta</taxon>
        <taxon>Spermatophyta</taxon>
        <taxon>Magnoliopsida</taxon>
        <taxon>eudicotyledons</taxon>
        <taxon>Gunneridae</taxon>
        <taxon>Pentapetalae</taxon>
        <taxon>rosids</taxon>
        <taxon>fabids</taxon>
        <taxon>Fabales</taxon>
        <taxon>Fabaceae</taxon>
        <taxon>Papilionoideae</taxon>
        <taxon>50 kb inversion clade</taxon>
        <taxon>NPAAA clade</taxon>
        <taxon>indigoferoid/millettioid clade</taxon>
        <taxon>Phaseoleae</taxon>
        <taxon>Vigna</taxon>
    </lineage>
</organism>
<proteinExistence type="predicted"/>
<gene>
    <name evidence="2" type="ORF">LR48_Vigan05g112700</name>
</gene>
<dbReference type="EMBL" id="CM003375">
    <property type="protein sequence ID" value="KOM43523.1"/>
    <property type="molecule type" value="Genomic_DNA"/>
</dbReference>
<sequence>MFIHSQVERINTYDESSRRSKSRLPFSLYFVGILLVLDVLAMIIRWVRVEGDEVTMEQALGGDVLDA</sequence>
<accession>A0A0L9ULA5</accession>
<dbReference type="Proteomes" id="UP000053144">
    <property type="component" value="Chromosome 5"/>
</dbReference>
<dbReference type="AlphaFoldDB" id="A0A0L9ULA5"/>
<keyword evidence="1" id="KW-0812">Transmembrane</keyword>
<evidence type="ECO:0000313" key="3">
    <source>
        <dbReference type="Proteomes" id="UP000053144"/>
    </source>
</evidence>
<name>A0A0L9ULA5_PHAAN</name>
<protein>
    <submittedName>
        <fullName evidence="2">Uncharacterized protein</fullName>
    </submittedName>
</protein>
<keyword evidence="1" id="KW-0472">Membrane</keyword>
<evidence type="ECO:0000256" key="1">
    <source>
        <dbReference type="SAM" id="Phobius"/>
    </source>
</evidence>
<evidence type="ECO:0000313" key="2">
    <source>
        <dbReference type="EMBL" id="KOM43523.1"/>
    </source>
</evidence>
<feature type="transmembrane region" description="Helical" evidence="1">
    <location>
        <begin position="26"/>
        <end position="47"/>
    </location>
</feature>
<reference evidence="3" key="1">
    <citation type="journal article" date="2015" name="Proc. Natl. Acad. Sci. U.S.A.">
        <title>Genome sequencing of adzuki bean (Vigna angularis) provides insight into high starch and low fat accumulation and domestication.</title>
        <authorList>
            <person name="Yang K."/>
            <person name="Tian Z."/>
            <person name="Chen C."/>
            <person name="Luo L."/>
            <person name="Zhao B."/>
            <person name="Wang Z."/>
            <person name="Yu L."/>
            <person name="Li Y."/>
            <person name="Sun Y."/>
            <person name="Li W."/>
            <person name="Chen Y."/>
            <person name="Li Y."/>
            <person name="Zhang Y."/>
            <person name="Ai D."/>
            <person name="Zhao J."/>
            <person name="Shang C."/>
            <person name="Ma Y."/>
            <person name="Wu B."/>
            <person name="Wang M."/>
            <person name="Gao L."/>
            <person name="Sun D."/>
            <person name="Zhang P."/>
            <person name="Guo F."/>
            <person name="Wang W."/>
            <person name="Li Y."/>
            <person name="Wang J."/>
            <person name="Varshney R.K."/>
            <person name="Wang J."/>
            <person name="Ling H.Q."/>
            <person name="Wan P."/>
        </authorList>
    </citation>
    <scope>NUCLEOTIDE SEQUENCE</scope>
    <source>
        <strain evidence="3">cv. Jingnong 6</strain>
    </source>
</reference>
<dbReference type="Gramene" id="KOM43523">
    <property type="protein sequence ID" value="KOM43523"/>
    <property type="gene ID" value="LR48_Vigan05g112700"/>
</dbReference>